<dbReference type="HOGENOM" id="CLU_2558811_0_0_1"/>
<dbReference type="InParanoid" id="I3ED73"/>
<name>I3ED73_NEMP3</name>
<organism evidence="1 2">
    <name type="scientific">Nematocida parisii (strain ERTm3)</name>
    <name type="common">Nematode killer fungus</name>
    <dbReference type="NCBI Taxonomy" id="935791"/>
    <lineage>
        <taxon>Eukaryota</taxon>
        <taxon>Fungi</taxon>
        <taxon>Fungi incertae sedis</taxon>
        <taxon>Microsporidia</taxon>
        <taxon>Nematocida</taxon>
    </lineage>
</organism>
<evidence type="ECO:0000313" key="1">
    <source>
        <dbReference type="EMBL" id="EIJ87170.1"/>
    </source>
</evidence>
<sequence>MYEKNSIGEFPRAEIKRMAQLAFDRLFLCKNWYLSKYVPKYANAMCDIKWLWNNEYLMCPLLINLDLPIYPLCHLLFEKRVY</sequence>
<proteinExistence type="predicted"/>
<accession>I3ED73</accession>
<dbReference type="VEuPathDB" id="MicrosporidiaDB:NEQG_02627"/>
<dbReference type="EMBL" id="GL870885">
    <property type="protein sequence ID" value="EIJ87170.1"/>
    <property type="molecule type" value="Genomic_DNA"/>
</dbReference>
<dbReference type="Proteomes" id="UP000002872">
    <property type="component" value="Unassembled WGS sequence"/>
</dbReference>
<gene>
    <name evidence="1" type="ORF">NEQG_02627</name>
</gene>
<protein>
    <submittedName>
        <fullName evidence="1">Uncharacterized protein</fullName>
    </submittedName>
</protein>
<keyword evidence="2" id="KW-1185">Reference proteome</keyword>
<dbReference type="AlphaFoldDB" id="I3ED73"/>
<evidence type="ECO:0000313" key="2">
    <source>
        <dbReference type="Proteomes" id="UP000002872"/>
    </source>
</evidence>
<reference evidence="1" key="1">
    <citation type="submission" date="2011-01" db="EMBL/GenBank/DDBJ databases">
        <title>The Genome Sequence of Nematocida parisii strain ERTm3.</title>
        <authorList>
            <consortium name="The Broad Institute Genome Sequencing Platform"/>
            <consortium name="The Broad Institute Genome Sequencing Center for Infectious Disease"/>
            <person name="Cuomo C."/>
            <person name="Troemel E."/>
            <person name="Young S.K."/>
            <person name="Zeng Q."/>
            <person name="Gargeya S."/>
            <person name="Fitzgerald M."/>
            <person name="Haas B."/>
            <person name="Abouelleil A."/>
            <person name="Alvarado L."/>
            <person name="Arachchi H.M."/>
            <person name="Berlin A."/>
            <person name="Chapman S.B."/>
            <person name="Gearin G."/>
            <person name="Goldberg J."/>
            <person name="Griggs A."/>
            <person name="Gujja S."/>
            <person name="Hansen M."/>
            <person name="Heiman D."/>
            <person name="Howarth C."/>
            <person name="Larimer J."/>
            <person name="Lui A."/>
            <person name="MacDonald P.J.P."/>
            <person name="McCowen C."/>
            <person name="Montmayeur A."/>
            <person name="Murphy C."/>
            <person name="Neiman D."/>
            <person name="Pearson M."/>
            <person name="Priest M."/>
            <person name="Roberts A."/>
            <person name="Saif S."/>
            <person name="Shea T."/>
            <person name="Sisk P."/>
            <person name="Stolte C."/>
            <person name="Sykes S."/>
            <person name="Wortman J."/>
            <person name="Nusbaum C."/>
            <person name="Birren B."/>
        </authorList>
    </citation>
    <scope>NUCLEOTIDE SEQUENCE</scope>
    <source>
        <strain evidence="1">ERTm3</strain>
    </source>
</reference>